<name>A0AAV4XYF5_CAEEX</name>
<sequence length="75" mass="7961">MSEEIGVFPVECAGGASSAAAIDKFLHLCAFALSPLKDAICLLLSIYLEEACLQHQASVLSQRLKLLAIASITQK</sequence>
<evidence type="ECO:0000313" key="1">
    <source>
        <dbReference type="EMBL" id="GIY99812.1"/>
    </source>
</evidence>
<gene>
    <name evidence="1" type="ORF">CEXT_226981</name>
</gene>
<proteinExistence type="predicted"/>
<protein>
    <submittedName>
        <fullName evidence="1">Uncharacterized protein</fullName>
    </submittedName>
</protein>
<organism evidence="1 2">
    <name type="scientific">Caerostris extrusa</name>
    <name type="common">Bark spider</name>
    <name type="synonym">Caerostris bankana</name>
    <dbReference type="NCBI Taxonomy" id="172846"/>
    <lineage>
        <taxon>Eukaryota</taxon>
        <taxon>Metazoa</taxon>
        <taxon>Ecdysozoa</taxon>
        <taxon>Arthropoda</taxon>
        <taxon>Chelicerata</taxon>
        <taxon>Arachnida</taxon>
        <taxon>Araneae</taxon>
        <taxon>Araneomorphae</taxon>
        <taxon>Entelegynae</taxon>
        <taxon>Araneoidea</taxon>
        <taxon>Araneidae</taxon>
        <taxon>Caerostris</taxon>
    </lineage>
</organism>
<dbReference type="Proteomes" id="UP001054945">
    <property type="component" value="Unassembled WGS sequence"/>
</dbReference>
<reference evidence="1 2" key="1">
    <citation type="submission" date="2021-06" db="EMBL/GenBank/DDBJ databases">
        <title>Caerostris extrusa draft genome.</title>
        <authorList>
            <person name="Kono N."/>
            <person name="Arakawa K."/>
        </authorList>
    </citation>
    <scope>NUCLEOTIDE SEQUENCE [LARGE SCALE GENOMIC DNA]</scope>
</reference>
<comment type="caution">
    <text evidence="1">The sequence shown here is derived from an EMBL/GenBank/DDBJ whole genome shotgun (WGS) entry which is preliminary data.</text>
</comment>
<dbReference type="AlphaFoldDB" id="A0AAV4XYF5"/>
<evidence type="ECO:0000313" key="2">
    <source>
        <dbReference type="Proteomes" id="UP001054945"/>
    </source>
</evidence>
<keyword evidence="2" id="KW-1185">Reference proteome</keyword>
<accession>A0AAV4XYF5</accession>
<dbReference type="EMBL" id="BPLR01018463">
    <property type="protein sequence ID" value="GIY99812.1"/>
    <property type="molecule type" value="Genomic_DNA"/>
</dbReference>